<evidence type="ECO:0000259" key="1">
    <source>
        <dbReference type="PROSITE" id="PS50844"/>
    </source>
</evidence>
<dbReference type="CDD" id="cd11615">
    <property type="entry name" value="SAF_NeuB_like"/>
    <property type="match status" value="1"/>
</dbReference>
<dbReference type="SUPFAM" id="SSF51269">
    <property type="entry name" value="AFP III-like domain"/>
    <property type="match status" value="1"/>
</dbReference>
<dbReference type="PANTHER" id="PTHR42966">
    <property type="entry name" value="N-ACETYLNEURAMINATE SYNTHASE"/>
    <property type="match status" value="1"/>
</dbReference>
<comment type="caution">
    <text evidence="2">The sequence shown here is derived from an EMBL/GenBank/DDBJ whole genome shotgun (WGS) entry which is preliminary data.</text>
</comment>
<dbReference type="AlphaFoldDB" id="A0A7Y0E1T5"/>
<protein>
    <submittedName>
        <fullName evidence="2">N-acetylneuraminate synthase</fullName>
        <ecNumber evidence="2">2.5.1.56</ecNumber>
    </submittedName>
</protein>
<dbReference type="RefSeq" id="WP_169625976.1">
    <property type="nucleotide sequence ID" value="NZ_JABBNT010000004.1"/>
</dbReference>
<reference evidence="2 3" key="1">
    <citation type="submission" date="2020-04" db="EMBL/GenBank/DDBJ databases">
        <title>Rhodospirillaceae bacterium KN72 isolated from deep sea.</title>
        <authorList>
            <person name="Zhang D.-C."/>
        </authorList>
    </citation>
    <scope>NUCLEOTIDE SEQUENCE [LARGE SCALE GENOMIC DNA]</scope>
    <source>
        <strain evidence="2 3">KN72</strain>
    </source>
</reference>
<keyword evidence="3" id="KW-1185">Reference proteome</keyword>
<dbReference type="PANTHER" id="PTHR42966:SF1">
    <property type="entry name" value="SIALIC ACID SYNTHASE"/>
    <property type="match status" value="1"/>
</dbReference>
<dbReference type="InterPro" id="IPR051690">
    <property type="entry name" value="PseI-like"/>
</dbReference>
<dbReference type="GO" id="GO:0050462">
    <property type="term" value="F:N-acetylneuraminate synthase activity"/>
    <property type="evidence" value="ECO:0007669"/>
    <property type="project" value="UniProtKB-EC"/>
</dbReference>
<dbReference type="Gene3D" id="3.20.20.70">
    <property type="entry name" value="Aldolase class I"/>
    <property type="match status" value="1"/>
</dbReference>
<dbReference type="EC" id="2.5.1.56" evidence="2"/>
<dbReference type="InterPro" id="IPR013132">
    <property type="entry name" value="PseI/NeuA/B-like_N"/>
</dbReference>
<dbReference type="InterPro" id="IPR020007">
    <property type="entry name" value="NeuB/NeuA"/>
</dbReference>
<evidence type="ECO:0000313" key="2">
    <source>
        <dbReference type="EMBL" id="NMM45588.1"/>
    </source>
</evidence>
<dbReference type="PROSITE" id="PS50844">
    <property type="entry name" value="AFP_LIKE"/>
    <property type="match status" value="1"/>
</dbReference>
<dbReference type="InterPro" id="IPR057736">
    <property type="entry name" value="SAF_PseI/NeuA/NeuB"/>
</dbReference>
<keyword evidence="2" id="KW-0808">Transferase</keyword>
<gene>
    <name evidence="2" type="primary">neuB</name>
    <name evidence="2" type="ORF">HH303_13920</name>
</gene>
<dbReference type="Pfam" id="PF08666">
    <property type="entry name" value="SAF"/>
    <property type="match status" value="1"/>
</dbReference>
<dbReference type="InterPro" id="IPR013785">
    <property type="entry name" value="Aldolase_TIM"/>
</dbReference>
<dbReference type="InterPro" id="IPR036732">
    <property type="entry name" value="AFP_Neu5c_C_sf"/>
</dbReference>
<dbReference type="NCBIfam" id="TIGR03569">
    <property type="entry name" value="NeuB_NnaB"/>
    <property type="match status" value="1"/>
</dbReference>
<feature type="domain" description="AFP-like" evidence="1">
    <location>
        <begin position="307"/>
        <end position="359"/>
    </location>
</feature>
<dbReference type="EMBL" id="JABBNT010000004">
    <property type="protein sequence ID" value="NMM45588.1"/>
    <property type="molecule type" value="Genomic_DNA"/>
</dbReference>
<dbReference type="InterPro" id="IPR013974">
    <property type="entry name" value="SAF"/>
</dbReference>
<accession>A0A7Y0E1T5</accession>
<dbReference type="Pfam" id="PF03102">
    <property type="entry name" value="NeuB"/>
    <property type="match status" value="1"/>
</dbReference>
<dbReference type="GO" id="GO:0016051">
    <property type="term" value="P:carbohydrate biosynthetic process"/>
    <property type="evidence" value="ECO:0007669"/>
    <property type="project" value="InterPro"/>
</dbReference>
<dbReference type="Gene3D" id="3.90.1210.10">
    <property type="entry name" value="Antifreeze-like/N-acetylneuraminic acid synthase C-terminal domain"/>
    <property type="match status" value="1"/>
</dbReference>
<dbReference type="GO" id="GO:0047444">
    <property type="term" value="F:N-acylneuraminate-9-phosphate synthase activity"/>
    <property type="evidence" value="ECO:0007669"/>
    <property type="project" value="TreeGrafter"/>
</dbReference>
<dbReference type="SUPFAM" id="SSF51569">
    <property type="entry name" value="Aldolase"/>
    <property type="match status" value="1"/>
</dbReference>
<sequence length="359" mass="38739">MTETCFVIAEAGVNHNGSFERAAELVVQAAKAGADAVKFQTFKSESVVTANARKAEYQIANTHEEGNQIDMIRKLELSFDDFRRLAALSADHGIEFMSTAFDPDSLNFLVTDIGVKRLKIPSGEMTNGPYLLSCARHRLPMIVSTGMCNLQEVEAALDVIAYGLTCDDMPDGIAAVAGASKTTDGKAALQRLVTLLHCTTEYPAPVADVNLRAMDTMAAHFGLPAGYSDHTQGIVIPVAAVARGAVMIEKHFTLDRSLPGPDHAASLEPSELGEMVAAIRMVNLSLGDGRKAPAESERKNIPIARRSLVAARQIRKGDVFTEDMLFAKRPATGRSPMVFWDVVGTTSNRDYDPDDQIDG</sequence>
<dbReference type="InterPro" id="IPR006190">
    <property type="entry name" value="SAF_AFP_Neu5Ac"/>
</dbReference>
<evidence type="ECO:0000313" key="3">
    <source>
        <dbReference type="Proteomes" id="UP000539372"/>
    </source>
</evidence>
<organism evidence="2 3">
    <name type="scientific">Pacificispira spongiicola</name>
    <dbReference type="NCBI Taxonomy" id="2729598"/>
    <lineage>
        <taxon>Bacteria</taxon>
        <taxon>Pseudomonadati</taxon>
        <taxon>Pseudomonadota</taxon>
        <taxon>Alphaproteobacteria</taxon>
        <taxon>Rhodospirillales</taxon>
        <taxon>Rhodospirillaceae</taxon>
        <taxon>Pacificispira</taxon>
    </lineage>
</organism>
<dbReference type="Proteomes" id="UP000539372">
    <property type="component" value="Unassembled WGS sequence"/>
</dbReference>
<name>A0A7Y0E1T5_9PROT</name>
<proteinExistence type="predicted"/>